<dbReference type="GO" id="GO:0042302">
    <property type="term" value="F:structural constituent of cuticle"/>
    <property type="evidence" value="ECO:0007669"/>
    <property type="project" value="InterPro"/>
</dbReference>
<dbReference type="Pfam" id="PF01484">
    <property type="entry name" value="Col_cuticle_N"/>
    <property type="match status" value="1"/>
</dbReference>
<dbReference type="EMBL" id="CATQJL010000112">
    <property type="protein sequence ID" value="CAJ0593476.1"/>
    <property type="molecule type" value="Genomic_DNA"/>
</dbReference>
<proteinExistence type="predicted"/>
<dbReference type="AlphaFoldDB" id="A0AA36DVC2"/>
<dbReference type="InterPro" id="IPR002486">
    <property type="entry name" value="Col_cuticle_N"/>
</dbReference>
<feature type="domain" description="Nematode cuticle collagen N-terminal" evidence="3">
    <location>
        <begin position="16"/>
        <end position="56"/>
    </location>
</feature>
<comment type="caution">
    <text evidence="4">The sequence shown here is derived from an EMBL/GenBank/DDBJ whole genome shotgun (WGS) entry which is preliminary data.</text>
</comment>
<keyword evidence="2" id="KW-1133">Transmembrane helix</keyword>
<keyword evidence="5" id="KW-1185">Reference proteome</keyword>
<evidence type="ECO:0000313" key="4">
    <source>
        <dbReference type="EMBL" id="CAJ0593476.1"/>
    </source>
</evidence>
<reference evidence="4" key="1">
    <citation type="submission" date="2023-07" db="EMBL/GenBank/DDBJ databases">
        <authorList>
            <consortium name="CYATHOMIX"/>
        </authorList>
    </citation>
    <scope>NUCLEOTIDE SEQUENCE</scope>
    <source>
        <strain evidence="4">N/A</strain>
    </source>
</reference>
<sequence length="118" mass="13252">MEVIDIKLKAYRFVAYSAIAFSTASVFSICATLPMIYHFAENSKMRLDKEAIYCTASLRKISLAVSQLDKEEVRNRTARAASHNRRQAYAIAGLLILSLEKQASDQLSSQELEVDSME</sequence>
<evidence type="ECO:0000256" key="2">
    <source>
        <dbReference type="SAM" id="Phobius"/>
    </source>
</evidence>
<keyword evidence="1" id="KW-0677">Repeat</keyword>
<protein>
    <recommendedName>
        <fullName evidence="3">Nematode cuticle collagen N-terminal domain-containing protein</fullName>
    </recommendedName>
</protein>
<keyword evidence="2" id="KW-0812">Transmembrane</keyword>
<accession>A0AA36DVC2</accession>
<organism evidence="4 5">
    <name type="scientific">Cylicocyclus nassatus</name>
    <name type="common">Nematode worm</name>
    <dbReference type="NCBI Taxonomy" id="53992"/>
    <lineage>
        <taxon>Eukaryota</taxon>
        <taxon>Metazoa</taxon>
        <taxon>Ecdysozoa</taxon>
        <taxon>Nematoda</taxon>
        <taxon>Chromadorea</taxon>
        <taxon>Rhabditida</taxon>
        <taxon>Rhabditina</taxon>
        <taxon>Rhabditomorpha</taxon>
        <taxon>Strongyloidea</taxon>
        <taxon>Strongylidae</taxon>
        <taxon>Cylicocyclus</taxon>
    </lineage>
</organism>
<evidence type="ECO:0000256" key="1">
    <source>
        <dbReference type="ARBA" id="ARBA00022737"/>
    </source>
</evidence>
<name>A0AA36DVC2_CYLNA</name>
<gene>
    <name evidence="4" type="ORF">CYNAS_LOCUS5459</name>
</gene>
<keyword evidence="2" id="KW-0472">Membrane</keyword>
<dbReference type="Proteomes" id="UP001176961">
    <property type="component" value="Unassembled WGS sequence"/>
</dbReference>
<evidence type="ECO:0000313" key="5">
    <source>
        <dbReference type="Proteomes" id="UP001176961"/>
    </source>
</evidence>
<evidence type="ECO:0000259" key="3">
    <source>
        <dbReference type="Pfam" id="PF01484"/>
    </source>
</evidence>
<feature type="transmembrane region" description="Helical" evidence="2">
    <location>
        <begin position="13"/>
        <end position="37"/>
    </location>
</feature>